<accession>A0A2T5MBI0</accession>
<dbReference type="OrthoDB" id="7053149at2"/>
<keyword evidence="2" id="KW-1185">Reference proteome</keyword>
<dbReference type="EMBL" id="QANS01000008">
    <property type="protein sequence ID" value="PTU29103.1"/>
    <property type="molecule type" value="Genomic_DNA"/>
</dbReference>
<protein>
    <recommendedName>
        <fullName evidence="3">Alpha/beta hydrolase</fullName>
    </recommendedName>
</protein>
<proteinExistence type="predicted"/>
<evidence type="ECO:0008006" key="3">
    <source>
        <dbReference type="Google" id="ProtNLM"/>
    </source>
</evidence>
<comment type="caution">
    <text evidence="1">The sequence shown here is derived from an EMBL/GenBank/DDBJ whole genome shotgun (WGS) entry which is preliminary data.</text>
</comment>
<reference evidence="1 2" key="1">
    <citation type="submission" date="2018-04" db="EMBL/GenBank/DDBJ databases">
        <title>Novel species isolated from glacier.</title>
        <authorList>
            <person name="Liu Q."/>
            <person name="Xin Y.-H."/>
        </authorList>
    </citation>
    <scope>NUCLEOTIDE SEQUENCE [LARGE SCALE GENOMIC DNA]</scope>
    <source>
        <strain evidence="1 2">GT1R17</strain>
    </source>
</reference>
<gene>
    <name evidence="1" type="ORF">CJD38_17265</name>
</gene>
<name>A0A2T5MBI0_9GAMM</name>
<dbReference type="Proteomes" id="UP000244248">
    <property type="component" value="Unassembled WGS sequence"/>
</dbReference>
<organism evidence="1 2">
    <name type="scientific">Stenotrophobium rhamnosiphilum</name>
    <dbReference type="NCBI Taxonomy" id="2029166"/>
    <lineage>
        <taxon>Bacteria</taxon>
        <taxon>Pseudomonadati</taxon>
        <taxon>Pseudomonadota</taxon>
        <taxon>Gammaproteobacteria</taxon>
        <taxon>Nevskiales</taxon>
        <taxon>Nevskiaceae</taxon>
        <taxon>Stenotrophobium</taxon>
    </lineage>
</organism>
<dbReference type="AlphaFoldDB" id="A0A2T5MBI0"/>
<evidence type="ECO:0000313" key="2">
    <source>
        <dbReference type="Proteomes" id="UP000244248"/>
    </source>
</evidence>
<dbReference type="RefSeq" id="WP_107941634.1">
    <property type="nucleotide sequence ID" value="NZ_QANS01000008.1"/>
</dbReference>
<sequence>MTDWAQRFSEYFIRHLAAQGFSAEQIAQWAWKPYRLDELRITGAGRDLDYSKLELSPTEIRERLALASTAGVAANQDLYHKQKIVLVMLPGFTHETLKNFSWHESIERKDSPHHVVMLKPGPTSDAPEEQVYACGDGLKLLYVKYPRSNAAMRHINEPLFEMLHNSPSLRGWVDEGYKLFFIGYSYGSPLALELLADLHAGRFADSFILKNTRGFLGLCGDIGGSYLADDLLSPKPKLFSIHKVIDFCSRHPLIGKLAGLGTPQLREDMADGIGSLAHEERQSRMRDYAPKLPPQLKYFSIGAVLPLKDYKRHWWQFNLDDYAMYRQALVSEPVSIYNDGQVVLSDNLVPKVPQIAAQNNIHLGAVRTHHWGVSYKTFNLGNNDFPRLAFYRALMQTIFEAL</sequence>
<evidence type="ECO:0000313" key="1">
    <source>
        <dbReference type="EMBL" id="PTU29103.1"/>
    </source>
</evidence>